<dbReference type="OrthoDB" id="198879at2759"/>
<dbReference type="Proteomes" id="UP001165122">
    <property type="component" value="Unassembled WGS sequence"/>
</dbReference>
<evidence type="ECO:0000256" key="1">
    <source>
        <dbReference type="SAM" id="MobiDB-lite"/>
    </source>
</evidence>
<feature type="chain" id="PRO_5040911244" evidence="2">
    <location>
        <begin position="30"/>
        <end position="377"/>
    </location>
</feature>
<accession>A0A9W7E6M7</accession>
<sequence>MTLPFAPRRRFLALLLLLSLFLRAPTSLSFAFLQPRLQSSSSTTLSSLFAKNNKKKKKKATPTHPVLPTPSANSPPSANPPPTPTPQRITSETAPGLTMRQQLKLVKARDDYIAPKTTIVSKKKQFHKKATTDDLEQARIERAENAKLALANVGRGSSPLLVVDGYNIINKYPRLKKRLTRGDLWQARVMLNTQLEELAGIRGWRVKVVYDGGENRGKVEEEVHSGGAKLKAEGSTNVVEVVFSPLGVEADTLIERLSFENGRDNENENNKHLGKFLVCSDDRMIQIAAQNNGGMVISAGLLVDELKAARKATMGVAAIATARAAGAISNKRGWRIEDNIDLTEIKAELKRRADKAAEAAAAAAAVVVKAENEEDES</sequence>
<keyword evidence="4" id="KW-1185">Reference proteome</keyword>
<evidence type="ECO:0000313" key="3">
    <source>
        <dbReference type="EMBL" id="GMH70264.1"/>
    </source>
</evidence>
<dbReference type="InterPro" id="IPR010298">
    <property type="entry name" value="YacP-like"/>
</dbReference>
<protein>
    <submittedName>
        <fullName evidence="3">Uncharacterized protein</fullName>
    </submittedName>
</protein>
<keyword evidence="2" id="KW-0732">Signal</keyword>
<reference evidence="4" key="1">
    <citation type="journal article" date="2023" name="Commun. Biol.">
        <title>Genome analysis of Parmales, the sister group of diatoms, reveals the evolutionary specialization of diatoms from phago-mixotrophs to photoautotrophs.</title>
        <authorList>
            <person name="Ban H."/>
            <person name="Sato S."/>
            <person name="Yoshikawa S."/>
            <person name="Yamada K."/>
            <person name="Nakamura Y."/>
            <person name="Ichinomiya M."/>
            <person name="Sato N."/>
            <person name="Blanc-Mathieu R."/>
            <person name="Endo H."/>
            <person name="Kuwata A."/>
            <person name="Ogata H."/>
        </authorList>
    </citation>
    <scope>NUCLEOTIDE SEQUENCE [LARGE SCALE GENOMIC DNA]</scope>
    <source>
        <strain evidence="4">NIES 3700</strain>
    </source>
</reference>
<dbReference type="PANTHER" id="PTHR34547">
    <property type="entry name" value="YACP-LIKE NYN DOMAIN PROTEIN"/>
    <property type="match status" value="1"/>
</dbReference>
<feature type="compositionally biased region" description="Basic residues" evidence="1">
    <location>
        <begin position="52"/>
        <end position="61"/>
    </location>
</feature>
<name>A0A9W7E6M7_9STRA</name>
<evidence type="ECO:0000313" key="4">
    <source>
        <dbReference type="Proteomes" id="UP001165122"/>
    </source>
</evidence>
<gene>
    <name evidence="3" type="ORF">TrLO_g1620</name>
</gene>
<feature type="signal peptide" evidence="2">
    <location>
        <begin position="1"/>
        <end position="29"/>
    </location>
</feature>
<dbReference type="PANTHER" id="PTHR34547:SF1">
    <property type="entry name" value="YACP-LIKE NYN DOMAIN PROTEIN"/>
    <property type="match status" value="1"/>
</dbReference>
<organism evidence="3 4">
    <name type="scientific">Triparma laevis f. longispina</name>
    <dbReference type="NCBI Taxonomy" id="1714387"/>
    <lineage>
        <taxon>Eukaryota</taxon>
        <taxon>Sar</taxon>
        <taxon>Stramenopiles</taxon>
        <taxon>Ochrophyta</taxon>
        <taxon>Bolidophyceae</taxon>
        <taxon>Parmales</taxon>
        <taxon>Triparmaceae</taxon>
        <taxon>Triparma</taxon>
    </lineage>
</organism>
<feature type="region of interest" description="Disordered" evidence="1">
    <location>
        <begin position="50"/>
        <end position="94"/>
    </location>
</feature>
<evidence type="ECO:0000256" key="2">
    <source>
        <dbReference type="SAM" id="SignalP"/>
    </source>
</evidence>
<dbReference type="EMBL" id="BRXW01000617">
    <property type="protein sequence ID" value="GMH70264.1"/>
    <property type="molecule type" value="Genomic_DNA"/>
</dbReference>
<comment type="caution">
    <text evidence="3">The sequence shown here is derived from an EMBL/GenBank/DDBJ whole genome shotgun (WGS) entry which is preliminary data.</text>
</comment>
<proteinExistence type="predicted"/>
<dbReference type="AlphaFoldDB" id="A0A9W7E6M7"/>
<dbReference type="Pfam" id="PF05991">
    <property type="entry name" value="NYN_YacP"/>
    <property type="match status" value="1"/>
</dbReference>